<keyword evidence="2" id="KW-0732">Signal</keyword>
<proteinExistence type="predicted"/>
<evidence type="ECO:0000256" key="2">
    <source>
        <dbReference type="SAM" id="SignalP"/>
    </source>
</evidence>
<protein>
    <submittedName>
        <fullName evidence="3">Uncharacterized protein</fullName>
    </submittedName>
</protein>
<evidence type="ECO:0000313" key="4">
    <source>
        <dbReference type="Proteomes" id="UP000193467"/>
    </source>
</evidence>
<evidence type="ECO:0000313" key="3">
    <source>
        <dbReference type="EMBL" id="ORY89645.1"/>
    </source>
</evidence>
<sequence length="265" mass="28086">MVSFRFVLSFSLLLSASLASAELIPINPSSSEPSTSVDLPSILHARQAIAAPRAAVASSLRSARAATALKQFRALYTKVLDTREEVERELAWLKKCRKEQRAQVGDRIHASLFQLLTDIASSGATFHFAAPAAAVASASPSPAVRSRRTPSSATLPDEAAHALSAAIRSVQTTASRVEEVLPLLPEQRASIEAVLEELDWELASLIDGTEQRLPGIIELSSLSHILTTTITANATSVGSAEAGLPHLAASLLRRPSELSTPAGQQ</sequence>
<feature type="coiled-coil region" evidence="1">
    <location>
        <begin position="69"/>
        <end position="103"/>
    </location>
</feature>
<dbReference type="AlphaFoldDB" id="A0A1Y2FZL8"/>
<feature type="chain" id="PRO_5011965795" evidence="2">
    <location>
        <begin position="22"/>
        <end position="265"/>
    </location>
</feature>
<comment type="caution">
    <text evidence="3">The sequence shown here is derived from an EMBL/GenBank/DDBJ whole genome shotgun (WGS) entry which is preliminary data.</text>
</comment>
<gene>
    <name evidence="3" type="ORF">BCR35DRAFT_155654</name>
</gene>
<evidence type="ECO:0000256" key="1">
    <source>
        <dbReference type="SAM" id="Coils"/>
    </source>
</evidence>
<feature type="signal peptide" evidence="2">
    <location>
        <begin position="1"/>
        <end position="21"/>
    </location>
</feature>
<accession>A0A1Y2FZL8</accession>
<dbReference type="InParanoid" id="A0A1Y2FZL8"/>
<organism evidence="3 4">
    <name type="scientific">Leucosporidium creatinivorum</name>
    <dbReference type="NCBI Taxonomy" id="106004"/>
    <lineage>
        <taxon>Eukaryota</taxon>
        <taxon>Fungi</taxon>
        <taxon>Dikarya</taxon>
        <taxon>Basidiomycota</taxon>
        <taxon>Pucciniomycotina</taxon>
        <taxon>Microbotryomycetes</taxon>
        <taxon>Leucosporidiales</taxon>
        <taxon>Leucosporidium</taxon>
    </lineage>
</organism>
<keyword evidence="1" id="KW-0175">Coiled coil</keyword>
<dbReference type="EMBL" id="MCGR01000005">
    <property type="protein sequence ID" value="ORY89645.1"/>
    <property type="molecule type" value="Genomic_DNA"/>
</dbReference>
<dbReference type="Proteomes" id="UP000193467">
    <property type="component" value="Unassembled WGS sequence"/>
</dbReference>
<name>A0A1Y2FZL8_9BASI</name>
<keyword evidence="4" id="KW-1185">Reference proteome</keyword>
<reference evidence="3 4" key="1">
    <citation type="submission" date="2016-07" db="EMBL/GenBank/DDBJ databases">
        <title>Pervasive Adenine N6-methylation of Active Genes in Fungi.</title>
        <authorList>
            <consortium name="DOE Joint Genome Institute"/>
            <person name="Mondo S.J."/>
            <person name="Dannebaum R.O."/>
            <person name="Kuo R.C."/>
            <person name="Labutti K."/>
            <person name="Haridas S."/>
            <person name="Kuo A."/>
            <person name="Salamov A."/>
            <person name="Ahrendt S.R."/>
            <person name="Lipzen A."/>
            <person name="Sullivan W."/>
            <person name="Andreopoulos W.B."/>
            <person name="Clum A."/>
            <person name="Lindquist E."/>
            <person name="Daum C."/>
            <person name="Ramamoorthy G.K."/>
            <person name="Gryganskyi A."/>
            <person name="Culley D."/>
            <person name="Magnuson J.K."/>
            <person name="James T.Y."/>
            <person name="O'Malley M.A."/>
            <person name="Stajich J.E."/>
            <person name="Spatafora J.W."/>
            <person name="Visel A."/>
            <person name="Grigoriev I.V."/>
        </authorList>
    </citation>
    <scope>NUCLEOTIDE SEQUENCE [LARGE SCALE GENOMIC DNA]</scope>
    <source>
        <strain evidence="3 4">62-1032</strain>
    </source>
</reference>